<organism evidence="1 2">
    <name type="scientific">Bowmanella yangjiangensis</name>
    <dbReference type="NCBI Taxonomy" id="2811230"/>
    <lineage>
        <taxon>Bacteria</taxon>
        <taxon>Pseudomonadati</taxon>
        <taxon>Pseudomonadota</taxon>
        <taxon>Gammaproteobacteria</taxon>
        <taxon>Alteromonadales</taxon>
        <taxon>Alteromonadaceae</taxon>
        <taxon>Bowmanella</taxon>
    </lineage>
</organism>
<evidence type="ECO:0008006" key="3">
    <source>
        <dbReference type="Google" id="ProtNLM"/>
    </source>
</evidence>
<reference evidence="1 2" key="1">
    <citation type="submission" date="2021-03" db="EMBL/GenBank/DDBJ databases">
        <title>novel species isolated from a fishpond in China.</title>
        <authorList>
            <person name="Lu H."/>
            <person name="Cai Z."/>
        </authorList>
    </citation>
    <scope>NUCLEOTIDE SEQUENCE [LARGE SCALE GENOMIC DNA]</scope>
    <source>
        <strain evidence="1 2">Y57</strain>
    </source>
</reference>
<dbReference type="PROSITE" id="PS51257">
    <property type="entry name" value="PROKAR_LIPOPROTEIN"/>
    <property type="match status" value="1"/>
</dbReference>
<dbReference type="EMBL" id="JAFKCS010000005">
    <property type="protein sequence ID" value="MBN7819745.1"/>
    <property type="molecule type" value="Genomic_DNA"/>
</dbReference>
<evidence type="ECO:0000313" key="1">
    <source>
        <dbReference type="EMBL" id="MBN7819745.1"/>
    </source>
</evidence>
<proteinExistence type="predicted"/>
<protein>
    <recommendedName>
        <fullName evidence="3">Lipoprotein</fullName>
    </recommendedName>
</protein>
<accession>A0ABS3CTX0</accession>
<dbReference type="Proteomes" id="UP000663992">
    <property type="component" value="Unassembled WGS sequence"/>
</dbReference>
<comment type="caution">
    <text evidence="1">The sequence shown here is derived from an EMBL/GenBank/DDBJ whole genome shotgun (WGS) entry which is preliminary data.</text>
</comment>
<gene>
    <name evidence="1" type="ORF">J0A65_07705</name>
</gene>
<dbReference type="RefSeq" id="WP_206593563.1">
    <property type="nucleotide sequence ID" value="NZ_JAFKCS010000005.1"/>
</dbReference>
<sequence length="280" mass="30364">MNILLKSAAIAASLLVMQGCLSTERYEMASDLNTTDSELERLLIEANAKDDRTPKPAIELLAIYAYDAATAAVKSNEAKLALGYYRIAAIGFWRDDIAANNQKLFDVVNAAEPVCDAMTEKAPDRDCFVIRFTPLLASLEEALSAQPPIEFSTATTAQIQSGLATLFKLGGESTGGIDFNNGALPNLINQAIAQQSFLSHHTTLNQYICDNLSAAFAKYVSVISPYRDNAKGTEAEAQLLADHPLYKAYRTIPGDLVNSQQERVEYLIGSKVASCKSRGE</sequence>
<name>A0ABS3CTX0_9ALTE</name>
<keyword evidence="2" id="KW-1185">Reference proteome</keyword>
<evidence type="ECO:0000313" key="2">
    <source>
        <dbReference type="Proteomes" id="UP000663992"/>
    </source>
</evidence>